<evidence type="ECO:0000259" key="2">
    <source>
        <dbReference type="PROSITE" id="PS50095"/>
    </source>
</evidence>
<feature type="domain" description="PLAT" evidence="2">
    <location>
        <begin position="1"/>
        <end position="121"/>
    </location>
</feature>
<feature type="non-terminal residue" evidence="3">
    <location>
        <position position="1"/>
    </location>
</feature>
<dbReference type="PROSITE" id="PS50095">
    <property type="entry name" value="PLAT"/>
    <property type="match status" value="1"/>
</dbReference>
<evidence type="ECO:0000256" key="1">
    <source>
        <dbReference type="PROSITE-ProRule" id="PRU00152"/>
    </source>
</evidence>
<gene>
    <name evidence="3" type="ORF">SELMODRAFT_98734</name>
</gene>
<dbReference type="InParanoid" id="D8RP56"/>
<name>D8RP56_SELML</name>
<protein>
    <recommendedName>
        <fullName evidence="2">PLAT domain-containing protein</fullName>
    </recommendedName>
</protein>
<dbReference type="HOGENOM" id="CLU_167303_0_0_1"/>
<dbReference type="EMBL" id="GL377585">
    <property type="protein sequence ID" value="EFJ26202.1"/>
    <property type="molecule type" value="Genomic_DNA"/>
</dbReference>
<dbReference type="AlphaFoldDB" id="D8RP56"/>
<dbReference type="Gramene" id="EFJ26202">
    <property type="protein sequence ID" value="EFJ26202"/>
    <property type="gene ID" value="SELMODRAFT_98734"/>
</dbReference>
<dbReference type="KEGG" id="smo:SELMODRAFT_98734"/>
<accession>D8RP56</accession>
<dbReference type="PANTHER" id="PTHR31718">
    <property type="entry name" value="PLAT DOMAIN-CONTAINING PROTEIN"/>
    <property type="match status" value="1"/>
</dbReference>
<dbReference type="PANTHER" id="PTHR31718:SF64">
    <property type="entry name" value="OS10G0361900 PROTEIN"/>
    <property type="match status" value="1"/>
</dbReference>
<dbReference type="InterPro" id="IPR010417">
    <property type="entry name" value="Embryo-specific_ATS3"/>
</dbReference>
<evidence type="ECO:0000313" key="4">
    <source>
        <dbReference type="Proteomes" id="UP000001514"/>
    </source>
</evidence>
<sequence length="121" mass="13629">CKYKIIIKTGCVWLAGTNANVDIIFTSLSGVILAYQNIDHKNYDDFERCNTDVFNVQGTCLSEYDKICKVIVSHDNTGSNAGWYIDWIDFSTPSNNFAVHFDIGTWIEQDNLAYVGDTCIV</sequence>
<dbReference type="Proteomes" id="UP000001514">
    <property type="component" value="Unassembled WGS sequence"/>
</dbReference>
<reference evidence="3 4" key="1">
    <citation type="journal article" date="2011" name="Science">
        <title>The Selaginella genome identifies genetic changes associated with the evolution of vascular plants.</title>
        <authorList>
            <person name="Banks J.A."/>
            <person name="Nishiyama T."/>
            <person name="Hasebe M."/>
            <person name="Bowman J.L."/>
            <person name="Gribskov M."/>
            <person name="dePamphilis C."/>
            <person name="Albert V.A."/>
            <person name="Aono N."/>
            <person name="Aoyama T."/>
            <person name="Ambrose B.A."/>
            <person name="Ashton N.W."/>
            <person name="Axtell M.J."/>
            <person name="Barker E."/>
            <person name="Barker M.S."/>
            <person name="Bennetzen J.L."/>
            <person name="Bonawitz N.D."/>
            <person name="Chapple C."/>
            <person name="Cheng C."/>
            <person name="Correa L.G."/>
            <person name="Dacre M."/>
            <person name="DeBarry J."/>
            <person name="Dreyer I."/>
            <person name="Elias M."/>
            <person name="Engstrom E.M."/>
            <person name="Estelle M."/>
            <person name="Feng L."/>
            <person name="Finet C."/>
            <person name="Floyd S.K."/>
            <person name="Frommer W.B."/>
            <person name="Fujita T."/>
            <person name="Gramzow L."/>
            <person name="Gutensohn M."/>
            <person name="Harholt J."/>
            <person name="Hattori M."/>
            <person name="Heyl A."/>
            <person name="Hirai T."/>
            <person name="Hiwatashi Y."/>
            <person name="Ishikawa M."/>
            <person name="Iwata M."/>
            <person name="Karol K.G."/>
            <person name="Koehler B."/>
            <person name="Kolukisaoglu U."/>
            <person name="Kubo M."/>
            <person name="Kurata T."/>
            <person name="Lalonde S."/>
            <person name="Li K."/>
            <person name="Li Y."/>
            <person name="Litt A."/>
            <person name="Lyons E."/>
            <person name="Manning G."/>
            <person name="Maruyama T."/>
            <person name="Michael T.P."/>
            <person name="Mikami K."/>
            <person name="Miyazaki S."/>
            <person name="Morinaga S."/>
            <person name="Murata T."/>
            <person name="Mueller-Roeber B."/>
            <person name="Nelson D.R."/>
            <person name="Obara M."/>
            <person name="Oguri Y."/>
            <person name="Olmstead R.G."/>
            <person name="Onodera N."/>
            <person name="Petersen B.L."/>
            <person name="Pils B."/>
            <person name="Prigge M."/>
            <person name="Rensing S.A."/>
            <person name="Riano-Pachon D.M."/>
            <person name="Roberts A.W."/>
            <person name="Sato Y."/>
            <person name="Scheller H.V."/>
            <person name="Schulz B."/>
            <person name="Schulz C."/>
            <person name="Shakirov E.V."/>
            <person name="Shibagaki N."/>
            <person name="Shinohara N."/>
            <person name="Shippen D.E."/>
            <person name="Soerensen I."/>
            <person name="Sotooka R."/>
            <person name="Sugimoto N."/>
            <person name="Sugita M."/>
            <person name="Sumikawa N."/>
            <person name="Tanurdzic M."/>
            <person name="Theissen G."/>
            <person name="Ulvskov P."/>
            <person name="Wakazuki S."/>
            <person name="Weng J.K."/>
            <person name="Willats W.W."/>
            <person name="Wipf D."/>
            <person name="Wolf P.G."/>
            <person name="Yang L."/>
            <person name="Zimmer A.D."/>
            <person name="Zhu Q."/>
            <person name="Mitros T."/>
            <person name="Hellsten U."/>
            <person name="Loque D."/>
            <person name="Otillar R."/>
            <person name="Salamov A."/>
            <person name="Schmutz J."/>
            <person name="Shapiro H."/>
            <person name="Lindquist E."/>
            <person name="Lucas S."/>
            <person name="Rokhsar D."/>
            <person name="Grigoriev I.V."/>
        </authorList>
    </citation>
    <scope>NUCLEOTIDE SEQUENCE [LARGE SCALE GENOMIC DNA]</scope>
</reference>
<dbReference type="InterPro" id="IPR001024">
    <property type="entry name" value="PLAT/LH2_dom"/>
</dbReference>
<keyword evidence="4" id="KW-1185">Reference proteome</keyword>
<dbReference type="Gene3D" id="2.40.180.10">
    <property type="entry name" value="Catalase core domain"/>
    <property type="match status" value="1"/>
</dbReference>
<organism evidence="4">
    <name type="scientific">Selaginella moellendorffii</name>
    <name type="common">Spikemoss</name>
    <dbReference type="NCBI Taxonomy" id="88036"/>
    <lineage>
        <taxon>Eukaryota</taxon>
        <taxon>Viridiplantae</taxon>
        <taxon>Streptophyta</taxon>
        <taxon>Embryophyta</taxon>
        <taxon>Tracheophyta</taxon>
        <taxon>Lycopodiopsida</taxon>
        <taxon>Selaginellales</taxon>
        <taxon>Selaginellaceae</taxon>
        <taxon>Selaginella</taxon>
    </lineage>
</organism>
<proteinExistence type="predicted"/>
<evidence type="ECO:0000313" key="3">
    <source>
        <dbReference type="EMBL" id="EFJ26202.1"/>
    </source>
</evidence>
<dbReference type="InterPro" id="IPR036392">
    <property type="entry name" value="PLAT/LH2_dom_sf"/>
</dbReference>
<dbReference type="Pfam" id="PF06232">
    <property type="entry name" value="ATS3"/>
    <property type="match status" value="1"/>
</dbReference>
<comment type="caution">
    <text evidence="1">Lacks conserved residue(s) required for the propagation of feature annotation.</text>
</comment>
<dbReference type="OMA" id="YCTHVID"/>
<dbReference type="SUPFAM" id="SSF49723">
    <property type="entry name" value="Lipase/lipooxygenase domain (PLAT/LH2 domain)"/>
    <property type="match status" value="1"/>
</dbReference>
<dbReference type="STRING" id="88036.D8RP56"/>